<keyword evidence="2" id="KW-1185">Reference proteome</keyword>
<comment type="caution">
    <text evidence="1">The sequence shown here is derived from an EMBL/GenBank/DDBJ whole genome shotgun (WGS) entry which is preliminary data.</text>
</comment>
<reference evidence="1 2" key="1">
    <citation type="journal article" date="2020" name="BMC Genomics">
        <title>Intraspecific diversification of the crop wild relative Brassica cretica Lam. using demographic model selection.</title>
        <authorList>
            <person name="Kioukis A."/>
            <person name="Michalopoulou V.A."/>
            <person name="Briers L."/>
            <person name="Pirintsos S."/>
            <person name="Studholme D.J."/>
            <person name="Pavlidis P."/>
            <person name="Sarris P.F."/>
        </authorList>
    </citation>
    <scope>NUCLEOTIDE SEQUENCE [LARGE SCALE GENOMIC DNA]</scope>
    <source>
        <strain evidence="2">cv. PFS-1207/04</strain>
    </source>
</reference>
<gene>
    <name evidence="1" type="ORF">DY000_02058715</name>
</gene>
<evidence type="ECO:0000313" key="1">
    <source>
        <dbReference type="EMBL" id="KAF3515866.1"/>
    </source>
</evidence>
<accession>A0ABQ7AP39</accession>
<protein>
    <submittedName>
        <fullName evidence="1">Uncharacterized protein</fullName>
    </submittedName>
</protein>
<proteinExistence type="predicted"/>
<sequence>MLKAVMCSTGSPPGLYSGRRSFSIFLSCTLVSALVKGVREVAASTLSICGAALVA</sequence>
<dbReference type="Proteomes" id="UP000266723">
    <property type="component" value="Unassembled WGS sequence"/>
</dbReference>
<evidence type="ECO:0000313" key="2">
    <source>
        <dbReference type="Proteomes" id="UP000266723"/>
    </source>
</evidence>
<organism evidence="1 2">
    <name type="scientific">Brassica cretica</name>
    <name type="common">Mustard</name>
    <dbReference type="NCBI Taxonomy" id="69181"/>
    <lineage>
        <taxon>Eukaryota</taxon>
        <taxon>Viridiplantae</taxon>
        <taxon>Streptophyta</taxon>
        <taxon>Embryophyta</taxon>
        <taxon>Tracheophyta</taxon>
        <taxon>Spermatophyta</taxon>
        <taxon>Magnoliopsida</taxon>
        <taxon>eudicotyledons</taxon>
        <taxon>Gunneridae</taxon>
        <taxon>Pentapetalae</taxon>
        <taxon>rosids</taxon>
        <taxon>malvids</taxon>
        <taxon>Brassicales</taxon>
        <taxon>Brassicaceae</taxon>
        <taxon>Brassiceae</taxon>
        <taxon>Brassica</taxon>
    </lineage>
</organism>
<name>A0ABQ7AP39_BRACR</name>
<dbReference type="EMBL" id="QGKV02001556">
    <property type="protein sequence ID" value="KAF3515866.1"/>
    <property type="molecule type" value="Genomic_DNA"/>
</dbReference>